<comment type="caution">
    <text evidence="1">The sequence shown here is derived from an EMBL/GenBank/DDBJ whole genome shotgun (WGS) entry which is preliminary data.</text>
</comment>
<evidence type="ECO:0000313" key="2">
    <source>
        <dbReference type="Proteomes" id="UP000237000"/>
    </source>
</evidence>
<evidence type="ECO:0000313" key="1">
    <source>
        <dbReference type="EMBL" id="PON92785.1"/>
    </source>
</evidence>
<dbReference type="InParanoid" id="A0A2P5F4R9"/>
<organism evidence="1 2">
    <name type="scientific">Trema orientale</name>
    <name type="common">Charcoal tree</name>
    <name type="synonym">Celtis orientalis</name>
    <dbReference type="NCBI Taxonomy" id="63057"/>
    <lineage>
        <taxon>Eukaryota</taxon>
        <taxon>Viridiplantae</taxon>
        <taxon>Streptophyta</taxon>
        <taxon>Embryophyta</taxon>
        <taxon>Tracheophyta</taxon>
        <taxon>Spermatophyta</taxon>
        <taxon>Magnoliopsida</taxon>
        <taxon>eudicotyledons</taxon>
        <taxon>Gunneridae</taxon>
        <taxon>Pentapetalae</taxon>
        <taxon>rosids</taxon>
        <taxon>fabids</taxon>
        <taxon>Rosales</taxon>
        <taxon>Cannabaceae</taxon>
        <taxon>Trema</taxon>
    </lineage>
</organism>
<dbReference type="AlphaFoldDB" id="A0A2P5F4R9"/>
<accession>A0A2P5F4R9</accession>
<gene>
    <name evidence="1" type="ORF">TorRG33x02_113830</name>
</gene>
<dbReference type="EMBL" id="JXTC01000062">
    <property type="protein sequence ID" value="PON92785.1"/>
    <property type="molecule type" value="Genomic_DNA"/>
</dbReference>
<proteinExistence type="predicted"/>
<protein>
    <submittedName>
        <fullName evidence="1">Uncharacterized protein</fullName>
    </submittedName>
</protein>
<keyword evidence="2" id="KW-1185">Reference proteome</keyword>
<reference evidence="2" key="1">
    <citation type="submission" date="2016-06" db="EMBL/GenBank/DDBJ databases">
        <title>Parallel loss of symbiosis genes in relatives of nitrogen-fixing non-legume Parasponia.</title>
        <authorList>
            <person name="Van Velzen R."/>
            <person name="Holmer R."/>
            <person name="Bu F."/>
            <person name="Rutten L."/>
            <person name="Van Zeijl A."/>
            <person name="Liu W."/>
            <person name="Santuari L."/>
            <person name="Cao Q."/>
            <person name="Sharma T."/>
            <person name="Shen D."/>
            <person name="Roswanjaya Y."/>
            <person name="Wardhani T."/>
            <person name="Kalhor M.S."/>
            <person name="Jansen J."/>
            <person name="Van den Hoogen J."/>
            <person name="Gungor B."/>
            <person name="Hartog M."/>
            <person name="Hontelez J."/>
            <person name="Verver J."/>
            <person name="Yang W.-C."/>
            <person name="Schijlen E."/>
            <person name="Repin R."/>
            <person name="Schilthuizen M."/>
            <person name="Schranz E."/>
            <person name="Heidstra R."/>
            <person name="Miyata K."/>
            <person name="Fedorova E."/>
            <person name="Kohlen W."/>
            <person name="Bisseling T."/>
            <person name="Smit S."/>
            <person name="Geurts R."/>
        </authorList>
    </citation>
    <scope>NUCLEOTIDE SEQUENCE [LARGE SCALE GENOMIC DNA]</scope>
    <source>
        <strain evidence="2">cv. RG33-2</strain>
    </source>
</reference>
<name>A0A2P5F4R9_TREOI</name>
<sequence>MAQVEDGVREVFPGDAGVGEERLGQVIDDVSVGDEWAIILVEMARKFEKRETGCSVEGKWVLVRRDGFVAEKEGENGRNWASSFWACRG</sequence>
<dbReference type="Proteomes" id="UP000237000">
    <property type="component" value="Unassembled WGS sequence"/>
</dbReference>